<dbReference type="AlphaFoldDB" id="A0A2P5F2T8"/>
<reference evidence="2" key="1">
    <citation type="submission" date="2016-06" db="EMBL/GenBank/DDBJ databases">
        <title>Parallel loss of symbiosis genes in relatives of nitrogen-fixing non-legume Parasponia.</title>
        <authorList>
            <person name="Van Velzen R."/>
            <person name="Holmer R."/>
            <person name="Bu F."/>
            <person name="Rutten L."/>
            <person name="Van Zeijl A."/>
            <person name="Liu W."/>
            <person name="Santuari L."/>
            <person name="Cao Q."/>
            <person name="Sharma T."/>
            <person name="Shen D."/>
            <person name="Roswanjaya Y."/>
            <person name="Wardhani T."/>
            <person name="Kalhor M.S."/>
            <person name="Jansen J."/>
            <person name="Van den Hoogen J."/>
            <person name="Gungor B."/>
            <person name="Hartog M."/>
            <person name="Hontelez J."/>
            <person name="Verver J."/>
            <person name="Yang W.-C."/>
            <person name="Schijlen E."/>
            <person name="Repin R."/>
            <person name="Schilthuizen M."/>
            <person name="Schranz E."/>
            <person name="Heidstra R."/>
            <person name="Miyata K."/>
            <person name="Fedorova E."/>
            <person name="Kohlen W."/>
            <person name="Bisseling T."/>
            <person name="Smit S."/>
            <person name="Geurts R."/>
        </authorList>
    </citation>
    <scope>NUCLEOTIDE SEQUENCE [LARGE SCALE GENOMIC DNA]</scope>
    <source>
        <strain evidence="2">cv. RG33-2</strain>
    </source>
</reference>
<dbReference type="Proteomes" id="UP000237000">
    <property type="component" value="Unassembled WGS sequence"/>
</dbReference>
<accession>A0A2P5F2T8</accession>
<dbReference type="EMBL" id="JXTC01000069">
    <property type="protein sequence ID" value="PON92110.1"/>
    <property type="molecule type" value="Genomic_DNA"/>
</dbReference>
<protein>
    <submittedName>
        <fullName evidence="1">Uncharacterized protein</fullName>
    </submittedName>
</protein>
<keyword evidence="2" id="KW-1185">Reference proteome</keyword>
<sequence>MIFFITKISYLNVMALFLVEGVNDLFISKIFHKLQKKKRLKLYRSQKGIDSKFQSNPICYFLCCLFGVNRIDFFNSGVSCPKPLVTRPGSDSSSSLSMLLGLNLF</sequence>
<name>A0A2P5F2T8_TREOI</name>
<organism evidence="1 2">
    <name type="scientific">Trema orientale</name>
    <name type="common">Charcoal tree</name>
    <name type="synonym">Celtis orientalis</name>
    <dbReference type="NCBI Taxonomy" id="63057"/>
    <lineage>
        <taxon>Eukaryota</taxon>
        <taxon>Viridiplantae</taxon>
        <taxon>Streptophyta</taxon>
        <taxon>Embryophyta</taxon>
        <taxon>Tracheophyta</taxon>
        <taxon>Spermatophyta</taxon>
        <taxon>Magnoliopsida</taxon>
        <taxon>eudicotyledons</taxon>
        <taxon>Gunneridae</taxon>
        <taxon>Pentapetalae</taxon>
        <taxon>rosids</taxon>
        <taxon>fabids</taxon>
        <taxon>Rosales</taxon>
        <taxon>Cannabaceae</taxon>
        <taxon>Trema</taxon>
    </lineage>
</organism>
<gene>
    <name evidence="1" type="ORF">TorRG33x02_121820</name>
</gene>
<evidence type="ECO:0000313" key="2">
    <source>
        <dbReference type="Proteomes" id="UP000237000"/>
    </source>
</evidence>
<dbReference type="InParanoid" id="A0A2P5F2T8"/>
<comment type="caution">
    <text evidence="1">The sequence shown here is derived from an EMBL/GenBank/DDBJ whole genome shotgun (WGS) entry which is preliminary data.</text>
</comment>
<evidence type="ECO:0000313" key="1">
    <source>
        <dbReference type="EMBL" id="PON92110.1"/>
    </source>
</evidence>
<proteinExistence type="predicted"/>
<dbReference type="OrthoDB" id="10549469at2759"/>